<name>A0A6C0JHF9_9ZZZZ</name>
<protein>
    <submittedName>
        <fullName evidence="2">Uncharacterized protein</fullName>
    </submittedName>
</protein>
<dbReference type="EMBL" id="MN740389">
    <property type="protein sequence ID" value="QHU03897.1"/>
    <property type="molecule type" value="Genomic_DNA"/>
</dbReference>
<proteinExistence type="predicted"/>
<evidence type="ECO:0000256" key="1">
    <source>
        <dbReference type="SAM" id="Phobius"/>
    </source>
</evidence>
<accession>A0A6C0JHF9</accession>
<evidence type="ECO:0000313" key="2">
    <source>
        <dbReference type="EMBL" id="QHU03897.1"/>
    </source>
</evidence>
<reference evidence="2" key="1">
    <citation type="journal article" date="2020" name="Nature">
        <title>Giant virus diversity and host interactions through global metagenomics.</title>
        <authorList>
            <person name="Schulz F."/>
            <person name="Roux S."/>
            <person name="Paez-Espino D."/>
            <person name="Jungbluth S."/>
            <person name="Walsh D.A."/>
            <person name="Denef V.J."/>
            <person name="McMahon K.D."/>
            <person name="Konstantinidis K.T."/>
            <person name="Eloe-Fadrosh E.A."/>
            <person name="Kyrpides N.C."/>
            <person name="Woyke T."/>
        </authorList>
    </citation>
    <scope>NUCLEOTIDE SEQUENCE</scope>
    <source>
        <strain evidence="2">GVMAG-M-3300027708-20</strain>
    </source>
</reference>
<keyword evidence="1" id="KW-0812">Transmembrane</keyword>
<dbReference type="AlphaFoldDB" id="A0A6C0JHF9"/>
<feature type="transmembrane region" description="Helical" evidence="1">
    <location>
        <begin position="9"/>
        <end position="27"/>
    </location>
</feature>
<organism evidence="2">
    <name type="scientific">viral metagenome</name>
    <dbReference type="NCBI Taxonomy" id="1070528"/>
    <lineage>
        <taxon>unclassified sequences</taxon>
        <taxon>metagenomes</taxon>
        <taxon>organismal metagenomes</taxon>
    </lineage>
</organism>
<keyword evidence="1" id="KW-0472">Membrane</keyword>
<keyword evidence="1" id="KW-1133">Transmembrane helix</keyword>
<sequence>MVKQGFNKYIIIALLLILLLNLFYYIYNRSLEGLENQDQDDFVVALNVVLSNKNGVLVPSPHGSFKLTTESEVIKKEIDFSMNDVASVKTTGYRDISDNLVDRTVTIVPINTNNVDPTGNTGDVIPNHFTLDVSFNQNVYKLDTLSEIKSINALEKDKTKHLPIVFLNAIDDYGVLNIKAIGPVYDSEKKSIGKVTLDSMDSNNEKSFQIKVDIPTDPKNIIKDYIKKIKITFKKPAGMMNNLNLPEPPPPISQSAINRLPRP</sequence>